<dbReference type="GO" id="GO:0033013">
    <property type="term" value="P:tetrapyrrole metabolic process"/>
    <property type="evidence" value="ECO:0007669"/>
    <property type="project" value="UniProtKB-ARBA"/>
</dbReference>
<dbReference type="FunFam" id="1.20.1260.100:FF:000001">
    <property type="entry name" value="translocator protein 2"/>
    <property type="match status" value="1"/>
</dbReference>
<proteinExistence type="inferred from homology"/>
<sequence length="150" mass="16659">MRHPLVVLALFIALTVGGGGLIGLVVETGGWYAGLEKPGFNPPGWLFGPVWGILYVLIGIAGWRVWRIGDWSSLRVWWLQLGLNFAWPLLFFGAKLIVPALVVLLALFAAIVWFLRETWGTDRPAALLFLPYAAWTAYAALLNGAIWWLN</sequence>
<reference evidence="7 8" key="1">
    <citation type="submission" date="2020-01" db="EMBL/GenBank/DDBJ databases">
        <title>Genomes of bacteria type strains.</title>
        <authorList>
            <person name="Chen J."/>
            <person name="Zhu S."/>
            <person name="Chen J."/>
        </authorList>
    </citation>
    <scope>NUCLEOTIDE SEQUENCE [LARGE SCALE GENOMIC DNA]</scope>
    <source>
        <strain evidence="7 8">KCTC 52919</strain>
    </source>
</reference>
<gene>
    <name evidence="7" type="ORF">GTW51_20510</name>
</gene>
<keyword evidence="4 6" id="KW-1133">Transmembrane helix</keyword>
<feature type="transmembrane region" description="Helical" evidence="6">
    <location>
        <begin position="73"/>
        <end position="90"/>
    </location>
</feature>
<protein>
    <submittedName>
        <fullName evidence="7">Tryptophan-rich sensory protein</fullName>
    </submittedName>
</protein>
<feature type="transmembrane region" description="Helical" evidence="6">
    <location>
        <begin position="96"/>
        <end position="115"/>
    </location>
</feature>
<dbReference type="CDD" id="cd15904">
    <property type="entry name" value="TSPO_MBR"/>
    <property type="match status" value="1"/>
</dbReference>
<dbReference type="GO" id="GO:0016020">
    <property type="term" value="C:membrane"/>
    <property type="evidence" value="ECO:0007669"/>
    <property type="project" value="UniProtKB-SubCell"/>
</dbReference>
<keyword evidence="3 6" id="KW-0812">Transmembrane</keyword>
<dbReference type="AlphaFoldDB" id="A0A6L9MMV1"/>
<evidence type="ECO:0000256" key="6">
    <source>
        <dbReference type="SAM" id="Phobius"/>
    </source>
</evidence>
<organism evidence="7 8">
    <name type="scientific">Aurantimonas aggregata</name>
    <dbReference type="NCBI Taxonomy" id="2047720"/>
    <lineage>
        <taxon>Bacteria</taxon>
        <taxon>Pseudomonadati</taxon>
        <taxon>Pseudomonadota</taxon>
        <taxon>Alphaproteobacteria</taxon>
        <taxon>Hyphomicrobiales</taxon>
        <taxon>Aurantimonadaceae</taxon>
        <taxon>Aurantimonas</taxon>
    </lineage>
</organism>
<feature type="transmembrane region" description="Helical" evidence="6">
    <location>
        <begin position="127"/>
        <end position="149"/>
    </location>
</feature>
<evidence type="ECO:0000256" key="3">
    <source>
        <dbReference type="ARBA" id="ARBA00022692"/>
    </source>
</evidence>
<keyword evidence="5 6" id="KW-0472">Membrane</keyword>
<evidence type="ECO:0000256" key="2">
    <source>
        <dbReference type="ARBA" id="ARBA00007524"/>
    </source>
</evidence>
<evidence type="ECO:0000313" key="7">
    <source>
        <dbReference type="EMBL" id="NDV89061.1"/>
    </source>
</evidence>
<dbReference type="Proteomes" id="UP000476332">
    <property type="component" value="Unassembled WGS sequence"/>
</dbReference>
<evidence type="ECO:0000313" key="8">
    <source>
        <dbReference type="Proteomes" id="UP000476332"/>
    </source>
</evidence>
<comment type="similarity">
    <text evidence="2">Belongs to the TspO/BZRP family.</text>
</comment>
<evidence type="ECO:0000256" key="4">
    <source>
        <dbReference type="ARBA" id="ARBA00022989"/>
    </source>
</evidence>
<evidence type="ECO:0000256" key="5">
    <source>
        <dbReference type="ARBA" id="ARBA00023136"/>
    </source>
</evidence>
<name>A0A6L9MMV1_9HYPH</name>
<dbReference type="Pfam" id="PF03073">
    <property type="entry name" value="TspO_MBR"/>
    <property type="match status" value="1"/>
</dbReference>
<dbReference type="RefSeq" id="WP_163045913.1">
    <property type="nucleotide sequence ID" value="NZ_JAAAMJ010000026.1"/>
</dbReference>
<evidence type="ECO:0000256" key="1">
    <source>
        <dbReference type="ARBA" id="ARBA00004141"/>
    </source>
</evidence>
<accession>A0A6L9MMV1</accession>
<dbReference type="PIRSF" id="PIRSF005859">
    <property type="entry name" value="PBR"/>
    <property type="match status" value="1"/>
</dbReference>
<feature type="transmembrane region" description="Helical" evidence="6">
    <location>
        <begin position="46"/>
        <end position="66"/>
    </location>
</feature>
<dbReference type="InterPro" id="IPR038330">
    <property type="entry name" value="TspO/MBR-related_sf"/>
</dbReference>
<dbReference type="PANTHER" id="PTHR10057:SF0">
    <property type="entry name" value="TRANSLOCATOR PROTEIN"/>
    <property type="match status" value="1"/>
</dbReference>
<dbReference type="InterPro" id="IPR004307">
    <property type="entry name" value="TspO_MBR"/>
</dbReference>
<dbReference type="PANTHER" id="PTHR10057">
    <property type="entry name" value="PERIPHERAL-TYPE BENZODIAZEPINE RECEPTOR"/>
    <property type="match status" value="1"/>
</dbReference>
<keyword evidence="8" id="KW-1185">Reference proteome</keyword>
<comment type="subcellular location">
    <subcellularLocation>
        <location evidence="1">Membrane</location>
        <topology evidence="1">Multi-pass membrane protein</topology>
    </subcellularLocation>
</comment>
<dbReference type="Gene3D" id="1.20.1260.100">
    <property type="entry name" value="TspO/MBR protein"/>
    <property type="match status" value="1"/>
</dbReference>
<feature type="transmembrane region" description="Helical" evidence="6">
    <location>
        <begin position="5"/>
        <end position="26"/>
    </location>
</feature>
<comment type="caution">
    <text evidence="7">The sequence shown here is derived from an EMBL/GenBank/DDBJ whole genome shotgun (WGS) entry which is preliminary data.</text>
</comment>
<dbReference type="EMBL" id="JAAAMJ010000026">
    <property type="protein sequence ID" value="NDV89061.1"/>
    <property type="molecule type" value="Genomic_DNA"/>
</dbReference>